<organism evidence="1 2">
    <name type="scientific">Stylosanthes scabra</name>
    <dbReference type="NCBI Taxonomy" id="79078"/>
    <lineage>
        <taxon>Eukaryota</taxon>
        <taxon>Viridiplantae</taxon>
        <taxon>Streptophyta</taxon>
        <taxon>Embryophyta</taxon>
        <taxon>Tracheophyta</taxon>
        <taxon>Spermatophyta</taxon>
        <taxon>Magnoliopsida</taxon>
        <taxon>eudicotyledons</taxon>
        <taxon>Gunneridae</taxon>
        <taxon>Pentapetalae</taxon>
        <taxon>rosids</taxon>
        <taxon>fabids</taxon>
        <taxon>Fabales</taxon>
        <taxon>Fabaceae</taxon>
        <taxon>Papilionoideae</taxon>
        <taxon>50 kb inversion clade</taxon>
        <taxon>dalbergioids sensu lato</taxon>
        <taxon>Dalbergieae</taxon>
        <taxon>Pterocarpus clade</taxon>
        <taxon>Stylosanthes</taxon>
    </lineage>
</organism>
<protein>
    <submittedName>
        <fullName evidence="1">Uncharacterized protein</fullName>
    </submittedName>
</protein>
<accession>A0ABU6XE74</accession>
<dbReference type="Proteomes" id="UP001341840">
    <property type="component" value="Unassembled WGS sequence"/>
</dbReference>
<keyword evidence="2" id="KW-1185">Reference proteome</keyword>
<dbReference type="EMBL" id="JASCZI010211647">
    <property type="protein sequence ID" value="MED6195504.1"/>
    <property type="molecule type" value="Genomic_DNA"/>
</dbReference>
<proteinExistence type="predicted"/>
<evidence type="ECO:0000313" key="1">
    <source>
        <dbReference type="EMBL" id="MED6195504.1"/>
    </source>
</evidence>
<reference evidence="1 2" key="1">
    <citation type="journal article" date="2023" name="Plants (Basel)">
        <title>Bridging the Gap: Combining Genomics and Transcriptomics Approaches to Understand Stylosanthes scabra, an Orphan Legume from the Brazilian Caatinga.</title>
        <authorList>
            <person name="Ferreira-Neto J.R.C."/>
            <person name="da Silva M.D."/>
            <person name="Binneck E."/>
            <person name="de Melo N.F."/>
            <person name="da Silva R.H."/>
            <person name="de Melo A.L.T.M."/>
            <person name="Pandolfi V."/>
            <person name="Bustamante F.O."/>
            <person name="Brasileiro-Vidal A.C."/>
            <person name="Benko-Iseppon A.M."/>
        </authorList>
    </citation>
    <scope>NUCLEOTIDE SEQUENCE [LARGE SCALE GENOMIC DNA]</scope>
    <source>
        <tissue evidence="1">Leaves</tissue>
    </source>
</reference>
<gene>
    <name evidence="1" type="ORF">PIB30_038450</name>
</gene>
<name>A0ABU6XE74_9FABA</name>
<sequence length="165" mass="18972">MGEVLEGVSQGEVHLMGLECAVQFILEELNERSDNIQLISSRNGIVKWINGSHDTDWENRFLRNKVASRRHVFDEFQLVYKLDKKFKALTIWEDLGMNNGQRWIHWSTNDCMIQGTPISWALQARNEVLVYLGSAEPEISNNLNIRTYLGSAEPEIRISGLQSPR</sequence>
<comment type="caution">
    <text evidence="1">The sequence shown here is derived from an EMBL/GenBank/DDBJ whole genome shotgun (WGS) entry which is preliminary data.</text>
</comment>
<evidence type="ECO:0000313" key="2">
    <source>
        <dbReference type="Proteomes" id="UP001341840"/>
    </source>
</evidence>